<dbReference type="RefSeq" id="WP_068494049.1">
    <property type="nucleotide sequence ID" value="NZ_LWQT01000077.1"/>
</dbReference>
<dbReference type="Pfam" id="PF09898">
    <property type="entry name" value="DUF2125"/>
    <property type="match status" value="1"/>
</dbReference>
<dbReference type="Proteomes" id="UP000078428">
    <property type="component" value="Unassembled WGS sequence"/>
</dbReference>
<sequence>MSIRIRIILVVLLALSGAGIAAYWFHAAGLLRKGIDDFAAARRAEGWTVELSEPAMSGFPTRVNARLDSVTLRSPLGLAWSAEQLSVSVPLTSPLEPVVEAPGFHRLAGFGWSGVVSAKTLTARPRLTLEGQLAALAVTGSALALEQAGYDPLILDRVELGLDWPRPADHSHHAAFLTLRLELDGLGLPDLTGLPFDRRVAAIRLNARMMGTPPDGGFATALAAWSGEGGTVEIDRALVEWAPLGLEADGTFALDPGLQPLLSASARVRGGGDLVTRLVAAGVIEPGAAEAARFMLALMARPDPQGRPTLNMPLTLQDGVLTAGQFPLLRLPPLLPLPGVPTP</sequence>
<protein>
    <recommendedName>
        <fullName evidence="3">DUF2125 domain-containing protein</fullName>
    </recommendedName>
</protein>
<reference evidence="1 2" key="1">
    <citation type="submission" date="2016-04" db="EMBL/GenBank/DDBJ databases">
        <title>Draft genome sequence of freshwater magnetotactic bacteria Magnetospirillum marisnigri SP-1 and Magnetospirillum moscoviense BB-1.</title>
        <authorList>
            <person name="Koziaeva V."/>
            <person name="Dziuba M.V."/>
            <person name="Ivanov T.M."/>
            <person name="Kuznetsov B."/>
            <person name="Grouzdev D.S."/>
        </authorList>
    </citation>
    <scope>NUCLEOTIDE SEQUENCE [LARGE SCALE GENOMIC DNA]</scope>
    <source>
        <strain evidence="1 2">SP-1</strain>
    </source>
</reference>
<evidence type="ECO:0000313" key="2">
    <source>
        <dbReference type="Proteomes" id="UP000078428"/>
    </source>
</evidence>
<dbReference type="InterPro" id="IPR018666">
    <property type="entry name" value="DUF2125"/>
</dbReference>
<evidence type="ECO:0000313" key="1">
    <source>
        <dbReference type="EMBL" id="OAN47968.1"/>
    </source>
</evidence>
<proteinExistence type="predicted"/>
<dbReference type="AlphaFoldDB" id="A0A178MIL1"/>
<comment type="caution">
    <text evidence="1">The sequence shown here is derived from an EMBL/GenBank/DDBJ whole genome shotgun (WGS) entry which is preliminary data.</text>
</comment>
<organism evidence="1 2">
    <name type="scientific">Paramagnetospirillum marisnigri</name>
    <dbReference type="NCBI Taxonomy" id="1285242"/>
    <lineage>
        <taxon>Bacteria</taxon>
        <taxon>Pseudomonadati</taxon>
        <taxon>Pseudomonadota</taxon>
        <taxon>Alphaproteobacteria</taxon>
        <taxon>Rhodospirillales</taxon>
        <taxon>Magnetospirillaceae</taxon>
        <taxon>Paramagnetospirillum</taxon>
    </lineage>
</organism>
<accession>A0A178MIL1</accession>
<evidence type="ECO:0008006" key="3">
    <source>
        <dbReference type="Google" id="ProtNLM"/>
    </source>
</evidence>
<dbReference type="STRING" id="1285242.A6A04_04195"/>
<keyword evidence="2" id="KW-1185">Reference proteome</keyword>
<gene>
    <name evidence="1" type="ORF">A6A04_04195</name>
</gene>
<name>A0A178MIL1_9PROT</name>
<dbReference type="EMBL" id="LWQT01000077">
    <property type="protein sequence ID" value="OAN47968.1"/>
    <property type="molecule type" value="Genomic_DNA"/>
</dbReference>